<comment type="similarity">
    <text evidence="1">Belongs to the UPF0301 (AlgH) family.</text>
</comment>
<dbReference type="Proteomes" id="UP000317429">
    <property type="component" value="Chromosome"/>
</dbReference>
<dbReference type="PANTHER" id="PTHR30327:SF1">
    <property type="entry name" value="UPF0301 PROTEIN YQGE"/>
    <property type="match status" value="1"/>
</dbReference>
<dbReference type="EMBL" id="CP036291">
    <property type="protein sequence ID" value="QDU87597.1"/>
    <property type="molecule type" value="Genomic_DNA"/>
</dbReference>
<sequence length="184" mass="19891">MTSFLAGKLLVASRHLRDPNFLRTVVLILEHTADGALGVVLNRPSGRTVQEVWRAIEAPPCDSQAPIYVGGPVPGPLIALHTDAQVAEKRVLPGLFMAIEREKIDALVRQDDKPFRLYSSNSGWGAGQLESELAAGGWLTTDALAGDVFASAESLWTDVTKRIGLKIMLPKTPPDRLPSDPSMN</sequence>
<dbReference type="AlphaFoldDB" id="A0A518D7Z3"/>
<dbReference type="SUPFAM" id="SSF143456">
    <property type="entry name" value="VC0467-like"/>
    <property type="match status" value="1"/>
</dbReference>
<dbReference type="PANTHER" id="PTHR30327">
    <property type="entry name" value="UNCHARACTERIZED PROTEIN YQGE"/>
    <property type="match status" value="1"/>
</dbReference>
<proteinExistence type="inferred from homology"/>
<dbReference type="KEGG" id="pnd:Pla175_09620"/>
<keyword evidence="3" id="KW-1185">Reference proteome</keyword>
<dbReference type="Gene3D" id="3.40.1740.10">
    <property type="entry name" value="VC0467-like"/>
    <property type="match status" value="1"/>
</dbReference>
<dbReference type="OrthoDB" id="9807486at2"/>
<organism evidence="2 3">
    <name type="scientific">Pirellulimonas nuda</name>
    <dbReference type="NCBI Taxonomy" id="2528009"/>
    <lineage>
        <taxon>Bacteria</taxon>
        <taxon>Pseudomonadati</taxon>
        <taxon>Planctomycetota</taxon>
        <taxon>Planctomycetia</taxon>
        <taxon>Pirellulales</taxon>
        <taxon>Lacipirellulaceae</taxon>
        <taxon>Pirellulimonas</taxon>
    </lineage>
</organism>
<evidence type="ECO:0000313" key="2">
    <source>
        <dbReference type="EMBL" id="QDU87597.1"/>
    </source>
</evidence>
<dbReference type="InterPro" id="IPR003774">
    <property type="entry name" value="AlgH-like"/>
</dbReference>
<evidence type="ECO:0000313" key="3">
    <source>
        <dbReference type="Proteomes" id="UP000317429"/>
    </source>
</evidence>
<evidence type="ECO:0000256" key="1">
    <source>
        <dbReference type="ARBA" id="ARBA00009600"/>
    </source>
</evidence>
<dbReference type="RefSeq" id="WP_145281624.1">
    <property type="nucleotide sequence ID" value="NZ_CP036291.1"/>
</dbReference>
<protein>
    <submittedName>
        <fullName evidence="2">Uncharacterized protein</fullName>
    </submittedName>
</protein>
<reference evidence="2 3" key="1">
    <citation type="submission" date="2019-02" db="EMBL/GenBank/DDBJ databases">
        <title>Deep-cultivation of Planctomycetes and their phenomic and genomic characterization uncovers novel biology.</title>
        <authorList>
            <person name="Wiegand S."/>
            <person name="Jogler M."/>
            <person name="Boedeker C."/>
            <person name="Pinto D."/>
            <person name="Vollmers J."/>
            <person name="Rivas-Marin E."/>
            <person name="Kohn T."/>
            <person name="Peeters S.H."/>
            <person name="Heuer A."/>
            <person name="Rast P."/>
            <person name="Oberbeckmann S."/>
            <person name="Bunk B."/>
            <person name="Jeske O."/>
            <person name="Meyerdierks A."/>
            <person name="Storesund J.E."/>
            <person name="Kallscheuer N."/>
            <person name="Luecker S."/>
            <person name="Lage O.M."/>
            <person name="Pohl T."/>
            <person name="Merkel B.J."/>
            <person name="Hornburger P."/>
            <person name="Mueller R.-W."/>
            <person name="Bruemmer F."/>
            <person name="Labrenz M."/>
            <person name="Spormann A.M."/>
            <person name="Op den Camp H."/>
            <person name="Overmann J."/>
            <person name="Amann R."/>
            <person name="Jetten M.S.M."/>
            <person name="Mascher T."/>
            <person name="Medema M.H."/>
            <person name="Devos D.P."/>
            <person name="Kaster A.-K."/>
            <person name="Ovreas L."/>
            <person name="Rohde M."/>
            <person name="Galperin M.Y."/>
            <person name="Jogler C."/>
        </authorList>
    </citation>
    <scope>NUCLEOTIDE SEQUENCE [LARGE SCALE GENOMIC DNA]</scope>
    <source>
        <strain evidence="2 3">Pla175</strain>
    </source>
</reference>
<dbReference type="Pfam" id="PF02622">
    <property type="entry name" value="DUF179"/>
    <property type="match status" value="1"/>
</dbReference>
<name>A0A518D7Z3_9BACT</name>
<accession>A0A518D7Z3</accession>
<gene>
    <name evidence="2" type="ORF">Pla175_09620</name>
</gene>
<dbReference type="GO" id="GO:0005829">
    <property type="term" value="C:cytosol"/>
    <property type="evidence" value="ECO:0007669"/>
    <property type="project" value="TreeGrafter"/>
</dbReference>